<organism evidence="1 2">
    <name type="scientific">Streblomastix strix</name>
    <dbReference type="NCBI Taxonomy" id="222440"/>
    <lineage>
        <taxon>Eukaryota</taxon>
        <taxon>Metamonada</taxon>
        <taxon>Preaxostyla</taxon>
        <taxon>Oxymonadida</taxon>
        <taxon>Streblomastigidae</taxon>
        <taxon>Streblomastix</taxon>
    </lineage>
</organism>
<protein>
    <submittedName>
        <fullName evidence="1">Uncharacterized protein</fullName>
    </submittedName>
</protein>
<reference evidence="1 2" key="1">
    <citation type="submission" date="2019-03" db="EMBL/GenBank/DDBJ databases">
        <title>Single cell metagenomics reveals metabolic interactions within the superorganism composed of flagellate Streblomastix strix and complex community of Bacteroidetes bacteria on its surface.</title>
        <authorList>
            <person name="Treitli S.C."/>
            <person name="Kolisko M."/>
            <person name="Husnik F."/>
            <person name="Keeling P."/>
            <person name="Hampl V."/>
        </authorList>
    </citation>
    <scope>NUCLEOTIDE SEQUENCE [LARGE SCALE GENOMIC DNA]</scope>
    <source>
        <strain evidence="1">ST1C</strain>
    </source>
</reference>
<gene>
    <name evidence="1" type="ORF">EZS28_052552</name>
</gene>
<proteinExistence type="predicted"/>
<evidence type="ECO:0000313" key="1">
    <source>
        <dbReference type="EMBL" id="KAA6340181.1"/>
    </source>
</evidence>
<evidence type="ECO:0000313" key="2">
    <source>
        <dbReference type="Proteomes" id="UP000324800"/>
    </source>
</evidence>
<dbReference type="EMBL" id="SNRW01040976">
    <property type="protein sequence ID" value="KAA6340181.1"/>
    <property type="molecule type" value="Genomic_DNA"/>
</dbReference>
<dbReference type="Proteomes" id="UP000324800">
    <property type="component" value="Unassembled WGS sequence"/>
</dbReference>
<name>A0A5J4S4L9_9EUKA</name>
<accession>A0A5J4S4L9</accession>
<comment type="caution">
    <text evidence="1">The sequence shown here is derived from an EMBL/GenBank/DDBJ whole genome shotgun (WGS) entry which is preliminary data.</text>
</comment>
<sequence length="111" mass="12374">METFDKKKKTDLPPIPSLFQYSQSSLPSIANYGSGFIGSQNLEVMSRRGLFIVDFDIHASANLPRPYTILSRLITCFEDISFDYSQIVPNLALLASSALQFHYSTVDACSD</sequence>
<dbReference type="AlphaFoldDB" id="A0A5J4S4L9"/>